<evidence type="ECO:0000313" key="3">
    <source>
        <dbReference type="Proteomes" id="UP001500466"/>
    </source>
</evidence>
<dbReference type="Proteomes" id="UP001500466">
    <property type="component" value="Unassembled WGS sequence"/>
</dbReference>
<evidence type="ECO:0000259" key="1">
    <source>
        <dbReference type="Pfam" id="PF06742"/>
    </source>
</evidence>
<organism evidence="2 3">
    <name type="scientific">Yinghuangia aomiensis</name>
    <dbReference type="NCBI Taxonomy" id="676205"/>
    <lineage>
        <taxon>Bacteria</taxon>
        <taxon>Bacillati</taxon>
        <taxon>Actinomycetota</taxon>
        <taxon>Actinomycetes</taxon>
        <taxon>Kitasatosporales</taxon>
        <taxon>Streptomycetaceae</taxon>
        <taxon>Yinghuangia</taxon>
    </lineage>
</organism>
<dbReference type="SUPFAM" id="SSF160935">
    <property type="entry name" value="VPA0735-like"/>
    <property type="match status" value="2"/>
</dbReference>
<dbReference type="Pfam" id="PF06742">
    <property type="entry name" value="DUF1214"/>
    <property type="match status" value="2"/>
</dbReference>
<dbReference type="InterPro" id="IPR010621">
    <property type="entry name" value="DUF1214"/>
</dbReference>
<proteinExistence type="predicted"/>
<sequence length="396" mass="43641">MTDPTTPTDASGTADAWTRFCAELSDLGRAVHAGGHPDPADGVRHLSRVAVHALQALLEHGDPAFPTFQRFDDDVVKWGGPNVDNVYLRARVDGRYAYVLTGNLAGVRNVIVSTVEGDMQLEQYGVFAETDIDGLAVAPDGSFTLQVGGERPADGMPWLPLDPRARYLSIRQYVCDLDHDRTGAFVVERVGSRGLAPEPLSPAVLAGRIDEARTWTRATMQYWGPFMATVYEAAGGPNRFRPPTSVPGGADAIRYGGGMYELGPDEALLAETPVPDADYWSVQLYNYPWFESLDLHNRQNALNGQEVHVDDDGVCRIVVAHRDPGVPNWLDTEGRAKGHVSWRWIWARSTPTPVCRVVRFDELDAAIPASARRLTGEERAEALARRRAHFARRFRG</sequence>
<comment type="caution">
    <text evidence="2">The sequence shown here is derived from an EMBL/GenBank/DDBJ whole genome shotgun (WGS) entry which is preliminary data.</text>
</comment>
<feature type="domain" description="DUF1214" evidence="1">
    <location>
        <begin position="271"/>
        <end position="344"/>
    </location>
</feature>
<name>A0ABP9HAV8_9ACTN</name>
<feature type="domain" description="DUF1214" evidence="1">
    <location>
        <begin position="124"/>
        <end position="173"/>
    </location>
</feature>
<dbReference type="RefSeq" id="WP_345676249.1">
    <property type="nucleotide sequence ID" value="NZ_BAABHS010000010.1"/>
</dbReference>
<protein>
    <recommendedName>
        <fullName evidence="1">DUF1214 domain-containing protein</fullName>
    </recommendedName>
</protein>
<dbReference type="EMBL" id="BAABHS010000010">
    <property type="protein sequence ID" value="GAA4966024.1"/>
    <property type="molecule type" value="Genomic_DNA"/>
</dbReference>
<gene>
    <name evidence="2" type="ORF">GCM10023205_33150</name>
</gene>
<keyword evidence="3" id="KW-1185">Reference proteome</keyword>
<accession>A0ABP9HAV8</accession>
<evidence type="ECO:0000313" key="2">
    <source>
        <dbReference type="EMBL" id="GAA4966024.1"/>
    </source>
</evidence>
<reference evidence="3" key="1">
    <citation type="journal article" date="2019" name="Int. J. Syst. Evol. Microbiol.">
        <title>The Global Catalogue of Microorganisms (GCM) 10K type strain sequencing project: providing services to taxonomists for standard genome sequencing and annotation.</title>
        <authorList>
            <consortium name="The Broad Institute Genomics Platform"/>
            <consortium name="The Broad Institute Genome Sequencing Center for Infectious Disease"/>
            <person name="Wu L."/>
            <person name="Ma J."/>
        </authorList>
    </citation>
    <scope>NUCLEOTIDE SEQUENCE [LARGE SCALE GENOMIC DNA]</scope>
    <source>
        <strain evidence="3">JCM 17986</strain>
    </source>
</reference>